<feature type="compositionally biased region" description="Low complexity" evidence="1">
    <location>
        <begin position="280"/>
        <end position="290"/>
    </location>
</feature>
<evidence type="ECO:0000313" key="3">
    <source>
        <dbReference type="Proteomes" id="UP001057738"/>
    </source>
</evidence>
<evidence type="ECO:0000313" key="2">
    <source>
        <dbReference type="EMBL" id="UUY51639.1"/>
    </source>
</evidence>
<feature type="region of interest" description="Disordered" evidence="1">
    <location>
        <begin position="263"/>
        <end position="290"/>
    </location>
</feature>
<evidence type="ECO:0000256" key="1">
    <source>
        <dbReference type="SAM" id="MobiDB-lite"/>
    </source>
</evidence>
<feature type="compositionally biased region" description="Basic and acidic residues" evidence="1">
    <location>
        <begin position="263"/>
        <end position="279"/>
    </location>
</feature>
<dbReference type="GeneID" id="95578352"/>
<gene>
    <name evidence="2" type="ORF">NRK68_32985</name>
</gene>
<organism evidence="2 3">
    <name type="scientific">Streptomyces yangpuensis</name>
    <dbReference type="NCBI Taxonomy" id="1648182"/>
    <lineage>
        <taxon>Bacteria</taxon>
        <taxon>Bacillati</taxon>
        <taxon>Actinomycetota</taxon>
        <taxon>Actinomycetes</taxon>
        <taxon>Kitasatosporales</taxon>
        <taxon>Streptomycetaceae</taxon>
        <taxon>Streptomyces</taxon>
    </lineage>
</organism>
<name>A0ABY5Q608_9ACTN</name>
<keyword evidence="3" id="KW-1185">Reference proteome</keyword>
<reference evidence="2" key="1">
    <citation type="submission" date="2022-08" db="EMBL/GenBank/DDBJ databases">
        <authorList>
            <person name="Tian L."/>
        </authorList>
    </citation>
    <scope>NUCLEOTIDE SEQUENCE</scope>
    <source>
        <strain evidence="2">CM253</strain>
    </source>
</reference>
<dbReference type="RefSeq" id="WP_257857597.1">
    <property type="nucleotide sequence ID" value="NZ_CP102514.1"/>
</dbReference>
<proteinExistence type="predicted"/>
<sequence length="290" mass="31609">MADIDAVAAELYGLRPEEFTAARDAHAAAARKAGRRAEAKGIAALRKPTLAVWAANRLARADADQAGRLLELGEGLREAHRTLSGEELRKLSHQQHVVIAAMAGEARRLAGEAGQDLSAAVQREVEQILRSVLADPEAARDWVRGVLAKAPPPAVGFADVAPEPGAAPRPPMAGAERERKAERERERERERVPEPDTGEAERRRREAERTRREAELAEEALARAETERTQARTGLGALDEEIGLLEARLERVREEREHLAAAAEAAERRHRDAVREAKAARAAARTAAGR</sequence>
<accession>A0ABY5Q608</accession>
<evidence type="ECO:0008006" key="4">
    <source>
        <dbReference type="Google" id="ProtNLM"/>
    </source>
</evidence>
<dbReference type="Proteomes" id="UP001057738">
    <property type="component" value="Chromosome"/>
</dbReference>
<feature type="region of interest" description="Disordered" evidence="1">
    <location>
        <begin position="157"/>
        <end position="237"/>
    </location>
</feature>
<protein>
    <recommendedName>
        <fullName evidence="4">Transposase</fullName>
    </recommendedName>
</protein>
<dbReference type="EMBL" id="CP102514">
    <property type="protein sequence ID" value="UUY51639.1"/>
    <property type="molecule type" value="Genomic_DNA"/>
</dbReference>
<feature type="compositionally biased region" description="Basic and acidic residues" evidence="1">
    <location>
        <begin position="175"/>
        <end position="230"/>
    </location>
</feature>